<sequence length="875" mass="94939">MKAFLLANALLQACAITEAGVVHYQQEDHSANAFSEPVYPSPWMDPGADGWSEAYTKAKAFVSEMTLLEKVNLTTGVGWQNERCVGNVGDVPRLGLRGLCMQDGPVGVRLTDYNSVFPSGQSAAATWDRNLIFRKAQAIGEEFRDKGVDVVLSPVAGPLGRNPSGGRNWEGFSPDPWLTGVAMAESVKGMQSVGVIATAKHFVGNEQEHYRINWEAANHGLPDLAESLSSNIDDKTMHELYMWPFADAVKAGVGSVMCSYQQVNNSYGCQDSKLLNGLLKSELGFQGFVMSDWMAQHSGAATAVAGLDMTMAGDTILGTGRSYWGTNLTLAVLNGTVPAHRVDDMAMRIMAAYFKVGRTVEDQPEINFSSWTNDAYGPVQFTAQENQQVINRHVDVRSDHANLIREIGAAATVLLKNQGSLPLQKPKFLAVFGEDAGPNPSGPNSCPDRACGDALFAAGWGSGTANYPYLVTPDYALQQRALQDGSRYESVLINYGTQTTLLASKEEVTSIVFVHAAAGEGYVGVDGNFGDRKNFTLWRDGDVLIHNVSSNCNNTIVVIHSPGPVDVTSWYQNPNITAIVWAGLPGQEAGNAITDILYGKVNPSGKLPFTWGPNLESYGVDVLVKPNNGKGAPQVDFDEGVFIDYRHFDRVALNGSEGAPIWEFGFGLSYTTFSYSDIQVQKWPAQRYSASSGSSRPAPVFGNFSTNYEDYLFPEDQFHFSRAFIYPYLNTTGPREASDDRDYGQTASEFLPPNALSSSSQAVHPAGGAPGGNPRLWDVLYTVACTVTNTGDVRGAEVVELYVSLGGPEEPVRVLRGFDRIFLDPGASATFSASLNRRDLSNWDINLQNWVVTEHQKTVYIGSSSRNLPLSATLQ</sequence>
<accession>A0ACC0QUZ2</accession>
<organism evidence="1 2">
    <name type="scientific">Fusarium keratoplasticum</name>
    <dbReference type="NCBI Taxonomy" id="1328300"/>
    <lineage>
        <taxon>Eukaryota</taxon>
        <taxon>Fungi</taxon>
        <taxon>Dikarya</taxon>
        <taxon>Ascomycota</taxon>
        <taxon>Pezizomycotina</taxon>
        <taxon>Sordariomycetes</taxon>
        <taxon>Hypocreomycetidae</taxon>
        <taxon>Hypocreales</taxon>
        <taxon>Nectriaceae</taxon>
        <taxon>Fusarium</taxon>
        <taxon>Fusarium solani species complex</taxon>
    </lineage>
</organism>
<reference evidence="1" key="1">
    <citation type="submission" date="2022-06" db="EMBL/GenBank/DDBJ databases">
        <title>Fusarium solani species complex genomes reveal bases of compartmentalisation and animal pathogenesis.</title>
        <authorList>
            <person name="Tsai I.J."/>
        </authorList>
    </citation>
    <scope>NUCLEOTIDE SEQUENCE</scope>
    <source>
        <strain evidence="1">Fu6.1</strain>
    </source>
</reference>
<gene>
    <name evidence="1" type="ORF">NCS57_00679200</name>
</gene>
<evidence type="ECO:0000313" key="1">
    <source>
        <dbReference type="EMBL" id="KAI8668670.1"/>
    </source>
</evidence>
<comment type="caution">
    <text evidence="1">The sequence shown here is derived from an EMBL/GenBank/DDBJ whole genome shotgun (WGS) entry which is preliminary data.</text>
</comment>
<evidence type="ECO:0000313" key="2">
    <source>
        <dbReference type="Proteomes" id="UP001065298"/>
    </source>
</evidence>
<name>A0ACC0QUZ2_9HYPO</name>
<keyword evidence="2" id="KW-1185">Reference proteome</keyword>
<dbReference type="Proteomes" id="UP001065298">
    <property type="component" value="Chromosome 5"/>
</dbReference>
<dbReference type="EMBL" id="CM046507">
    <property type="protein sequence ID" value="KAI8668670.1"/>
    <property type="molecule type" value="Genomic_DNA"/>
</dbReference>
<protein>
    <submittedName>
        <fullName evidence="1">Beta-glucosidase</fullName>
    </submittedName>
</protein>
<proteinExistence type="predicted"/>